<evidence type="ECO:0000313" key="3">
    <source>
        <dbReference type="Proteomes" id="UP000014803"/>
    </source>
</evidence>
<organism evidence="2 3">
    <name type="scientific">Sorangium cellulosum So0157-2</name>
    <dbReference type="NCBI Taxonomy" id="1254432"/>
    <lineage>
        <taxon>Bacteria</taxon>
        <taxon>Pseudomonadati</taxon>
        <taxon>Myxococcota</taxon>
        <taxon>Polyangia</taxon>
        <taxon>Polyangiales</taxon>
        <taxon>Polyangiaceae</taxon>
        <taxon>Sorangium</taxon>
    </lineage>
</organism>
<dbReference type="Proteomes" id="UP000014803">
    <property type="component" value="Chromosome"/>
</dbReference>
<keyword evidence="1" id="KW-0732">Signal</keyword>
<gene>
    <name evidence="2" type="ORF">SCE1572_29995</name>
</gene>
<dbReference type="Gene3D" id="2.120.10.70">
    <property type="entry name" value="Fucose-specific lectin"/>
    <property type="match status" value="2"/>
</dbReference>
<dbReference type="SUPFAM" id="SSF89372">
    <property type="entry name" value="Fucose-specific lectin"/>
    <property type="match status" value="1"/>
</dbReference>
<reference evidence="2 3" key="1">
    <citation type="journal article" date="2013" name="Sci. Rep.">
        <title>Extraordinary expansion of a Sorangium cellulosum genome from an alkaline milieu.</title>
        <authorList>
            <person name="Han K."/>
            <person name="Li Z.F."/>
            <person name="Peng R."/>
            <person name="Zhu L.P."/>
            <person name="Zhou T."/>
            <person name="Wang L.G."/>
            <person name="Li S.G."/>
            <person name="Zhang X.B."/>
            <person name="Hu W."/>
            <person name="Wu Z.H."/>
            <person name="Qin N."/>
            <person name="Li Y.Z."/>
        </authorList>
    </citation>
    <scope>NUCLEOTIDE SEQUENCE [LARGE SCALE GENOMIC DNA]</scope>
    <source>
        <strain evidence="2 3">So0157-2</strain>
    </source>
</reference>
<dbReference type="PATRIC" id="fig|1254432.3.peg.6772"/>
<dbReference type="EMBL" id="CP003969">
    <property type="protein sequence ID" value="AGP38344.1"/>
    <property type="molecule type" value="Genomic_DNA"/>
</dbReference>
<evidence type="ECO:0000256" key="1">
    <source>
        <dbReference type="SAM" id="SignalP"/>
    </source>
</evidence>
<dbReference type="KEGG" id="scu:SCE1572_29995"/>
<feature type="signal peptide" evidence="1">
    <location>
        <begin position="1"/>
        <end position="35"/>
    </location>
</feature>
<sequence>MTARIERRTHRLVAIGAAALSGLLTLAAGASEASAGWTCSTFVNSAVDGGSLQAASYSGRPHVFYSFWQQQGINPLRVANTTDTHQTMWSHLTLAGDPALPGQHAGLNLAGKAATYGTTFYFPYVDHFHGDLRVAYKTTNTGAWTDIGVDGNGENIHATIGAEPAAIVFDDKLFIFYATDGFAGSDRVLRVAVYDGSTWSYQLVDNIGGISKPRPVVHDGKLRVFYRSFGGAGVNVRQAVTTNGTSWSLSVLDGDGGANGRTTDNVGGDIAVTTYGTLLGGFDLKVFYLNETQKNLRVADFDGTTFTFSVIDGTGGIASGATSGHIGYGIDAISYGEDLLDWRAPYVFYTDETNHTLRAAWLNGSSWTAIKVDGANSGNACSGAVTTTSGVGGPAVIRGGSGLFVFYTAGSVGTPLRKAEFTP</sequence>
<feature type="chain" id="PRO_5004525571" evidence="1">
    <location>
        <begin position="36"/>
        <end position="423"/>
    </location>
</feature>
<proteinExistence type="predicted"/>
<dbReference type="AlphaFoldDB" id="S4Y0Q9"/>
<accession>S4Y0Q9</accession>
<evidence type="ECO:0000313" key="2">
    <source>
        <dbReference type="EMBL" id="AGP38344.1"/>
    </source>
</evidence>
<dbReference type="HOGENOM" id="CLU_648761_0_0_7"/>
<protein>
    <submittedName>
        <fullName evidence="2">Uncharacterized protein</fullName>
    </submittedName>
</protein>
<name>S4Y0Q9_SORCE</name>